<evidence type="ECO:0000259" key="2">
    <source>
        <dbReference type="Pfam" id="PF07971"/>
    </source>
</evidence>
<dbReference type="FunFam" id="1.20.1050.60:FF:000001">
    <property type="entry name" value="Putative alpha-1,2-mannosidase"/>
    <property type="match status" value="1"/>
</dbReference>
<sequence>MSHSRIIFSSPRSHEAVSRDQNREIEAKKLKHEFQAAHVALLNWLFGASWVKVKLLDASYKMWLLQTALAPLAVLLSSVRASAQDRTPTGRLLPPPQFRIPPSEAVDHINLLIGNDGPGPDLSGGMIPSTGPPFAMTRWVAQTRVNYISHLPYNISESSPTIHGFQATRQPAIWMGETASLALVPGIAPSGDPAEVKADFAERGLKFVGGFKQRGGEVISPGYYRVEIEDGFGGTVLVEQSSTSRVGHLRFTFTPALKAPNATTPYILIDAVRQSIRRDDPSVVLFPVGNVSISQSTNEICGSSNERQDAIITPNSIKEPASHFKGYFCARFDVPLGGAGSTGLIANGTLLGGETSTAGSVLSAFAMFPRSPGSEKLVLSVRVGTSFISEDQARRNIDLEIPDKPQSLDENVDILPGSLEATAKDVRSEWAEKLDRIQIKGATDESLEIFYTGVVHALQYPNEQHEENRYYSGYDNRVHEGQSYTGYSIWDTYRATWAWTILFAPERIPGMVTSMLNDFKEGGWLPMWKNIVETNIMVGTHADSLIGEAFVKNVTGFDRELAWEAVWKDATVPPMADSDTMYRDRQEDVDYEVRAGLSTVYNDPEKGWVADDIHSESGSRTLDYAYDDYAVYVVAKALGKPDNITSFLLNRSRRAPFTLYNNETNFMEARNANGSLAGPDNGWTEGDKWIYTFDVVHDVPQLIQHRGGNVSFVKSLDEHFDGGHNQHTNEPSHHIPYLYSLAGAAFRAQERIRTIAVENYNNTPQGLSGNEDCGQMSAWYIFSAMGFYPLNPVSGEYVVGTPFFDEMTIDWPQTNAVNDQSNSKRLTIKSMGAPQKKYVKSLTVNGEAVVIPVLSHEQLIGGGEIVFEMSGEVQEWGSDPGVMQSLRE</sequence>
<dbReference type="OrthoDB" id="449263at2759"/>
<dbReference type="PANTHER" id="PTHR12143:SF43">
    <property type="entry name" value="PUTATIVE-RELATED"/>
    <property type="match status" value="1"/>
</dbReference>
<dbReference type="Pfam" id="PF07971">
    <property type="entry name" value="Glyco_hydro_92"/>
    <property type="match status" value="1"/>
</dbReference>
<dbReference type="Gene3D" id="3.30.2080.10">
    <property type="entry name" value="GH92 mannosidase domain"/>
    <property type="match status" value="1"/>
</dbReference>
<evidence type="ECO:0000313" key="4">
    <source>
        <dbReference type="EMBL" id="KAF5344510.1"/>
    </source>
</evidence>
<name>A0A8H5CMJ6_9AGAR</name>
<dbReference type="Gene3D" id="1.20.1610.10">
    <property type="entry name" value="alpha-1,2-mannosidases domains"/>
    <property type="match status" value="1"/>
</dbReference>
<dbReference type="InterPro" id="IPR008928">
    <property type="entry name" value="6-hairpin_glycosidase_sf"/>
</dbReference>
<dbReference type="InterPro" id="IPR041371">
    <property type="entry name" value="GH92_N"/>
</dbReference>
<dbReference type="InterPro" id="IPR005887">
    <property type="entry name" value="GH92_a_mannosidase_put"/>
</dbReference>
<evidence type="ECO:0000256" key="1">
    <source>
        <dbReference type="SAM" id="MobiDB-lite"/>
    </source>
</evidence>
<dbReference type="GO" id="GO:0005829">
    <property type="term" value="C:cytosol"/>
    <property type="evidence" value="ECO:0007669"/>
    <property type="project" value="TreeGrafter"/>
</dbReference>
<dbReference type="EMBL" id="JAACJO010000063">
    <property type="protein sequence ID" value="KAF5344510.1"/>
    <property type="molecule type" value="Genomic_DNA"/>
</dbReference>
<dbReference type="InterPro" id="IPR050883">
    <property type="entry name" value="PNGase"/>
</dbReference>
<dbReference type="Gene3D" id="2.70.98.10">
    <property type="match status" value="1"/>
</dbReference>
<dbReference type="InterPro" id="IPR012939">
    <property type="entry name" value="Glyco_hydro_92"/>
</dbReference>
<reference evidence="4 5" key="1">
    <citation type="journal article" date="2020" name="ISME J.">
        <title>Uncovering the hidden diversity of litter-decomposition mechanisms in mushroom-forming fungi.</title>
        <authorList>
            <person name="Floudas D."/>
            <person name="Bentzer J."/>
            <person name="Ahren D."/>
            <person name="Johansson T."/>
            <person name="Persson P."/>
            <person name="Tunlid A."/>
        </authorList>
    </citation>
    <scope>NUCLEOTIDE SEQUENCE [LARGE SCALE GENOMIC DNA]</scope>
    <source>
        <strain evidence="4 5">CBS 146.42</strain>
    </source>
</reference>
<dbReference type="Gene3D" id="1.20.1050.60">
    <property type="entry name" value="alpha-1,2-mannosidase"/>
    <property type="match status" value="1"/>
</dbReference>
<dbReference type="SUPFAM" id="SSF48208">
    <property type="entry name" value="Six-hairpin glycosidases"/>
    <property type="match status" value="1"/>
</dbReference>
<dbReference type="InterPro" id="IPR014718">
    <property type="entry name" value="GH-type_carb-bd"/>
</dbReference>
<gene>
    <name evidence="4" type="ORF">D9756_011363</name>
</gene>
<dbReference type="GO" id="GO:0030246">
    <property type="term" value="F:carbohydrate binding"/>
    <property type="evidence" value="ECO:0007669"/>
    <property type="project" value="InterPro"/>
</dbReference>
<evidence type="ECO:0000259" key="3">
    <source>
        <dbReference type="Pfam" id="PF17678"/>
    </source>
</evidence>
<organism evidence="4 5">
    <name type="scientific">Leucocoprinus leucothites</name>
    <dbReference type="NCBI Taxonomy" id="201217"/>
    <lineage>
        <taxon>Eukaryota</taxon>
        <taxon>Fungi</taxon>
        <taxon>Dikarya</taxon>
        <taxon>Basidiomycota</taxon>
        <taxon>Agaricomycotina</taxon>
        <taxon>Agaricomycetes</taxon>
        <taxon>Agaricomycetidae</taxon>
        <taxon>Agaricales</taxon>
        <taxon>Agaricineae</taxon>
        <taxon>Agaricaceae</taxon>
        <taxon>Leucocoprinus</taxon>
    </lineage>
</organism>
<proteinExistence type="predicted"/>
<feature type="region of interest" description="Disordered" evidence="1">
    <location>
        <begin position="1"/>
        <end position="20"/>
    </location>
</feature>
<evidence type="ECO:0000313" key="5">
    <source>
        <dbReference type="Proteomes" id="UP000559027"/>
    </source>
</evidence>
<dbReference type="PANTHER" id="PTHR12143">
    <property type="entry name" value="PEPTIDE N-GLYCANASE PNGASE -RELATED"/>
    <property type="match status" value="1"/>
</dbReference>
<feature type="domain" description="Glycosyl hydrolase family 92 N-terminal" evidence="3">
    <location>
        <begin position="109"/>
        <end position="386"/>
    </location>
</feature>
<accession>A0A8H5CMJ6</accession>
<dbReference type="Pfam" id="PF17678">
    <property type="entry name" value="Glyco_hydro_92N"/>
    <property type="match status" value="1"/>
</dbReference>
<dbReference type="GO" id="GO:0005975">
    <property type="term" value="P:carbohydrate metabolic process"/>
    <property type="evidence" value="ECO:0007669"/>
    <property type="project" value="InterPro"/>
</dbReference>
<dbReference type="NCBIfam" id="TIGR01180">
    <property type="entry name" value="aman2_put"/>
    <property type="match status" value="1"/>
</dbReference>
<dbReference type="GO" id="GO:0005634">
    <property type="term" value="C:nucleus"/>
    <property type="evidence" value="ECO:0007669"/>
    <property type="project" value="TreeGrafter"/>
</dbReference>
<dbReference type="AlphaFoldDB" id="A0A8H5CMJ6"/>
<keyword evidence="5" id="KW-1185">Reference proteome</keyword>
<dbReference type="Proteomes" id="UP000559027">
    <property type="component" value="Unassembled WGS sequence"/>
</dbReference>
<comment type="caution">
    <text evidence="4">The sequence shown here is derived from an EMBL/GenBank/DDBJ whole genome shotgun (WGS) entry which is preliminary data.</text>
</comment>
<dbReference type="GO" id="GO:0006516">
    <property type="term" value="P:glycoprotein catabolic process"/>
    <property type="evidence" value="ECO:0007669"/>
    <property type="project" value="TreeGrafter"/>
</dbReference>
<protein>
    <recommendedName>
        <fullName evidence="6">Glycoside hydrolase family 92 protein</fullName>
    </recommendedName>
</protein>
<feature type="domain" description="Glycosyl hydrolase family 92" evidence="2">
    <location>
        <begin position="416"/>
        <end position="870"/>
    </location>
</feature>
<dbReference type="GO" id="GO:0000224">
    <property type="term" value="F:peptide-N4-(N-acetyl-beta-glucosaminyl)asparagine amidase activity"/>
    <property type="evidence" value="ECO:0007669"/>
    <property type="project" value="TreeGrafter"/>
</dbReference>
<evidence type="ECO:0008006" key="6">
    <source>
        <dbReference type="Google" id="ProtNLM"/>
    </source>
</evidence>